<dbReference type="GO" id="GO:0009389">
    <property type="term" value="F:dimethyl sulfoxide reductase activity"/>
    <property type="evidence" value="ECO:0007669"/>
    <property type="project" value="TreeGrafter"/>
</dbReference>
<dbReference type="Proteomes" id="UP001300672">
    <property type="component" value="Chromosome"/>
</dbReference>
<dbReference type="EC" id="1.8.5.3" evidence="2"/>
<sequence length="312" mass="33251">MHPAFSVIFFTVSSGAGYGLFMLIALANALGLVKMDVSTVIIGGILALVLITAGLLSSTLHLANPKNAWRAVMRFKTSWLSREGVFAILFYPVALLYLLGVYITQNQGNALVTFLGLAVVVLALATVFSTGMIYGCLKTIRQWNTALTPANYILLGLASGSVLLSFLLAAAGASAAPMAGVAAGLLLIAAITKAIYYFWVKQVTGPTINTATGFTRAKVRLFDTGNTAGTFLTDEFGYQADATFLRNLKGAVFGLAFIVPLFLMLLMANGHLGWMGAFLAVLSVLAGLGVERWLFFAEARHVVRLYHGAQHT</sequence>
<dbReference type="Pfam" id="PF04976">
    <property type="entry name" value="DmsC"/>
    <property type="match status" value="1"/>
</dbReference>
<feature type="transmembrane region" description="Helical" evidence="1">
    <location>
        <begin position="149"/>
        <end position="172"/>
    </location>
</feature>
<dbReference type="PANTHER" id="PTHR38095:SF1">
    <property type="entry name" value="ANAEROBIC DIMETHYL SULFOXIDE REDUCTASE CHAIN YNFH"/>
    <property type="match status" value="1"/>
</dbReference>
<keyword evidence="2" id="KW-0560">Oxidoreductase</keyword>
<dbReference type="GO" id="GO:0019645">
    <property type="term" value="P:anaerobic electron transport chain"/>
    <property type="evidence" value="ECO:0007669"/>
    <property type="project" value="InterPro"/>
</dbReference>
<feature type="transmembrane region" description="Helical" evidence="1">
    <location>
        <begin position="178"/>
        <end position="199"/>
    </location>
</feature>
<keyword evidence="1" id="KW-1133">Transmembrane helix</keyword>
<name>A0AA95KHW0_9GAMM</name>
<feature type="transmembrane region" description="Helical" evidence="1">
    <location>
        <begin position="250"/>
        <end position="268"/>
    </location>
</feature>
<reference evidence="2" key="2">
    <citation type="submission" date="2023-04" db="EMBL/GenBank/DDBJ databases">
        <authorList>
            <person name="Beletskiy A.V."/>
            <person name="Mardanov A.V."/>
            <person name="Ravin N.V."/>
        </authorList>
    </citation>
    <scope>NUCLEOTIDE SEQUENCE</scope>
    <source>
        <strain evidence="2">GKL-01</strain>
    </source>
</reference>
<dbReference type="InterPro" id="IPR007059">
    <property type="entry name" value="DmsC"/>
</dbReference>
<evidence type="ECO:0000313" key="2">
    <source>
        <dbReference type="EMBL" id="WGZ90585.1"/>
    </source>
</evidence>
<dbReference type="EMBL" id="CP124755">
    <property type="protein sequence ID" value="WGZ90585.1"/>
    <property type="molecule type" value="Genomic_DNA"/>
</dbReference>
<keyword evidence="1" id="KW-0472">Membrane</keyword>
<feature type="transmembrane region" description="Helical" evidence="1">
    <location>
        <begin position="7"/>
        <end position="27"/>
    </location>
</feature>
<feature type="transmembrane region" description="Helical" evidence="1">
    <location>
        <begin position="84"/>
        <end position="104"/>
    </location>
</feature>
<feature type="transmembrane region" description="Helical" evidence="1">
    <location>
        <begin position="39"/>
        <end position="63"/>
    </location>
</feature>
<dbReference type="KEGG" id="tdu:QJT80_14005"/>
<dbReference type="GO" id="GO:0009390">
    <property type="term" value="C:dimethyl sulfoxide reductase complex"/>
    <property type="evidence" value="ECO:0007669"/>
    <property type="project" value="TreeGrafter"/>
</dbReference>
<feature type="transmembrane region" description="Helical" evidence="1">
    <location>
        <begin position="274"/>
        <end position="295"/>
    </location>
</feature>
<organism evidence="2">
    <name type="scientific">Candidatus Thiocaldithrix dubininis</name>
    <dbReference type="NCBI Taxonomy" id="3080823"/>
    <lineage>
        <taxon>Bacteria</taxon>
        <taxon>Pseudomonadati</taxon>
        <taxon>Pseudomonadota</taxon>
        <taxon>Gammaproteobacteria</taxon>
        <taxon>Thiotrichales</taxon>
        <taxon>Thiotrichaceae</taxon>
        <taxon>Candidatus Thiocaldithrix</taxon>
    </lineage>
</organism>
<dbReference type="PANTHER" id="PTHR38095">
    <property type="entry name" value="ANAEROBIC DIMETHYL SULFOXIDE REDUCTASE CHAIN YNFH"/>
    <property type="match status" value="1"/>
</dbReference>
<dbReference type="AlphaFoldDB" id="A0AA95KHW0"/>
<keyword evidence="1" id="KW-0812">Transmembrane</keyword>
<gene>
    <name evidence="2" type="ORF">QJT80_14005</name>
</gene>
<dbReference type="GO" id="GO:0005886">
    <property type="term" value="C:plasma membrane"/>
    <property type="evidence" value="ECO:0007669"/>
    <property type="project" value="TreeGrafter"/>
</dbReference>
<evidence type="ECO:0000256" key="1">
    <source>
        <dbReference type="SAM" id="Phobius"/>
    </source>
</evidence>
<reference evidence="2" key="1">
    <citation type="journal article" date="2023" name="Int. J. Mol. Sci.">
        <title>Metagenomics Revealed a New Genus 'Candidatus Thiocaldithrix dubininis' gen. nov., sp. nov. and a New Species 'Candidatus Thiothrix putei' sp. nov. in the Family Thiotrichaceae, Some Members of Which Have Traits of Both Na+- and H+-Motive Energetics.</title>
        <authorList>
            <person name="Ravin N.V."/>
            <person name="Muntyan M.S."/>
            <person name="Smolyakov D.D."/>
            <person name="Rudenko T.S."/>
            <person name="Beletsky A.V."/>
            <person name="Mardanov A.V."/>
            <person name="Grabovich M.Y."/>
        </authorList>
    </citation>
    <scope>NUCLEOTIDE SEQUENCE</scope>
    <source>
        <strain evidence="2">GKL-01</strain>
    </source>
</reference>
<proteinExistence type="predicted"/>
<accession>A0AA95KHW0</accession>
<feature type="transmembrane region" description="Helical" evidence="1">
    <location>
        <begin position="110"/>
        <end position="137"/>
    </location>
</feature>
<protein>
    <submittedName>
        <fullName evidence="2">Dimethyl sulfoxide reductase anchor subunit</fullName>
        <ecNumber evidence="2">1.8.5.3</ecNumber>
    </submittedName>
</protein>